<gene>
    <name evidence="2" type="ORF">QBC41DRAFT_335128</name>
</gene>
<sequence length="424" mass="46896">MAKVCDSTNSAESVDDSLITPVIEKIHDITESMGMPPNSQPKSTLVTGKMTDVAGYIGDDLPAVPVESPLDPNADYGHPILNDKDIYDDQTEEYFHPEYDTDSEPCESQRMFEQALKCIEHVSTPNDFRISVFCDGSLTQDIEEPGAFAVTINKYYPGTKEHGERIGVAWPMKIALASGNAEGTALLQGIEQVRQEIKEMFSCRSIPAEKLPRERLKVDLYSDGQGVVTSIKETKRKIADAKPHGGVYKLDPKASVVKHVSLRIVQEEERLRMLCAEYDIKNVEINYNFVNGHAKIHGNTEVDILANRARKTTQPVFTIKGQVQATMPSKFSSVYPSLMHFFLKAKALKIAHKAKKGKAKTKAKVAAGLAKVKETVSKVVSSAQDSKVTKSAKRNQKKLNKEKAKALVEKAKSRIAKMAGKFKD</sequence>
<dbReference type="AlphaFoldDB" id="A0AA40DCG1"/>
<dbReference type="EMBL" id="JAULSY010000020">
    <property type="protein sequence ID" value="KAK0671582.1"/>
    <property type="molecule type" value="Genomic_DNA"/>
</dbReference>
<comment type="caution">
    <text evidence="2">The sequence shown here is derived from an EMBL/GenBank/DDBJ whole genome shotgun (WGS) entry which is preliminary data.</text>
</comment>
<evidence type="ECO:0000313" key="2">
    <source>
        <dbReference type="EMBL" id="KAK0671582.1"/>
    </source>
</evidence>
<dbReference type="InterPro" id="IPR012337">
    <property type="entry name" value="RNaseH-like_sf"/>
</dbReference>
<keyword evidence="3" id="KW-1185">Reference proteome</keyword>
<dbReference type="Gene3D" id="3.30.420.10">
    <property type="entry name" value="Ribonuclease H-like superfamily/Ribonuclease H"/>
    <property type="match status" value="1"/>
</dbReference>
<reference evidence="2" key="1">
    <citation type="submission" date="2023-06" db="EMBL/GenBank/DDBJ databases">
        <title>Genome-scale phylogeny and comparative genomics of the fungal order Sordariales.</title>
        <authorList>
            <consortium name="Lawrence Berkeley National Laboratory"/>
            <person name="Hensen N."/>
            <person name="Bonometti L."/>
            <person name="Westerberg I."/>
            <person name="Brannstrom I.O."/>
            <person name="Guillou S."/>
            <person name="Cros-Aarteil S."/>
            <person name="Calhoun S."/>
            <person name="Haridas S."/>
            <person name="Kuo A."/>
            <person name="Mondo S."/>
            <person name="Pangilinan J."/>
            <person name="Riley R."/>
            <person name="Labutti K."/>
            <person name="Andreopoulos B."/>
            <person name="Lipzen A."/>
            <person name="Chen C."/>
            <person name="Yanf M."/>
            <person name="Daum C."/>
            <person name="Ng V."/>
            <person name="Clum A."/>
            <person name="Steindorff A."/>
            <person name="Ohm R."/>
            <person name="Martin F."/>
            <person name="Silar P."/>
            <person name="Natvig D."/>
            <person name="Lalanne C."/>
            <person name="Gautier V."/>
            <person name="Ament-Velasquez S.L."/>
            <person name="Kruys A."/>
            <person name="Hutchinson M.I."/>
            <person name="Powell A.J."/>
            <person name="Barry K."/>
            <person name="Miller A.N."/>
            <person name="Grigoriev I.V."/>
            <person name="Debuchy R."/>
            <person name="Gladieux P."/>
            <person name="Thoren M.H."/>
            <person name="Johannesson H."/>
        </authorList>
    </citation>
    <scope>NUCLEOTIDE SEQUENCE</scope>
    <source>
        <strain evidence="2">CBS 307.81</strain>
    </source>
</reference>
<name>A0AA40DCG1_9PEZI</name>
<accession>A0AA40DCG1</accession>
<proteinExistence type="predicted"/>
<feature type="region of interest" description="Disordered" evidence="1">
    <location>
        <begin position="383"/>
        <end position="405"/>
    </location>
</feature>
<organism evidence="2 3">
    <name type="scientific">Cercophora samala</name>
    <dbReference type="NCBI Taxonomy" id="330535"/>
    <lineage>
        <taxon>Eukaryota</taxon>
        <taxon>Fungi</taxon>
        <taxon>Dikarya</taxon>
        <taxon>Ascomycota</taxon>
        <taxon>Pezizomycotina</taxon>
        <taxon>Sordariomycetes</taxon>
        <taxon>Sordariomycetidae</taxon>
        <taxon>Sordariales</taxon>
        <taxon>Lasiosphaeriaceae</taxon>
        <taxon>Cercophora</taxon>
    </lineage>
</organism>
<dbReference type="SUPFAM" id="SSF53098">
    <property type="entry name" value="Ribonuclease H-like"/>
    <property type="match status" value="1"/>
</dbReference>
<protein>
    <submittedName>
        <fullName evidence="2">Uncharacterized protein</fullName>
    </submittedName>
</protein>
<dbReference type="GO" id="GO:0003676">
    <property type="term" value="F:nucleic acid binding"/>
    <property type="evidence" value="ECO:0007669"/>
    <property type="project" value="InterPro"/>
</dbReference>
<evidence type="ECO:0000256" key="1">
    <source>
        <dbReference type="SAM" id="MobiDB-lite"/>
    </source>
</evidence>
<evidence type="ECO:0000313" key="3">
    <source>
        <dbReference type="Proteomes" id="UP001174997"/>
    </source>
</evidence>
<dbReference type="InterPro" id="IPR036397">
    <property type="entry name" value="RNaseH_sf"/>
</dbReference>
<dbReference type="Proteomes" id="UP001174997">
    <property type="component" value="Unassembled WGS sequence"/>
</dbReference>